<dbReference type="GO" id="GO:0015344">
    <property type="term" value="F:siderophore uptake transmembrane transporter activity"/>
    <property type="evidence" value="ECO:0007669"/>
    <property type="project" value="TreeGrafter"/>
</dbReference>
<keyword evidence="5 12" id="KW-0732">Signal</keyword>
<dbReference type="InterPro" id="IPR037066">
    <property type="entry name" value="Plug_dom_sf"/>
</dbReference>
<keyword evidence="6" id="KW-0406">Ion transport</keyword>
<dbReference type="InterPro" id="IPR036942">
    <property type="entry name" value="Beta-barrel_TonB_sf"/>
</dbReference>
<proteinExistence type="inferred from homology"/>
<evidence type="ECO:0000313" key="15">
    <source>
        <dbReference type="EMBL" id="AKH64785.1"/>
    </source>
</evidence>
<accession>A0A0F7LQD9</accession>
<dbReference type="RefSeq" id="WP_046975830.1">
    <property type="nucleotide sequence ID" value="NZ_CP011104.1"/>
</dbReference>
<keyword evidence="15" id="KW-0675">Receptor</keyword>
<keyword evidence="9 10" id="KW-0998">Cell outer membrane</keyword>
<dbReference type="SUPFAM" id="SSF56935">
    <property type="entry name" value="Porins"/>
    <property type="match status" value="1"/>
</dbReference>
<dbReference type="InterPro" id="IPR012910">
    <property type="entry name" value="Plug_dom"/>
</dbReference>
<dbReference type="KEGG" id="ptt:VY86_17025"/>
<evidence type="ECO:0000256" key="5">
    <source>
        <dbReference type="ARBA" id="ARBA00022729"/>
    </source>
</evidence>
<dbReference type="GO" id="GO:0009279">
    <property type="term" value="C:cell outer membrane"/>
    <property type="evidence" value="ECO:0007669"/>
    <property type="project" value="UniProtKB-SubCell"/>
</dbReference>
<organism evidence="15 16">
    <name type="scientific">Photorhabdus thracensis</name>
    <dbReference type="NCBI Taxonomy" id="230089"/>
    <lineage>
        <taxon>Bacteria</taxon>
        <taxon>Pseudomonadati</taxon>
        <taxon>Pseudomonadota</taxon>
        <taxon>Gammaproteobacteria</taxon>
        <taxon>Enterobacterales</taxon>
        <taxon>Morganellaceae</taxon>
        <taxon>Photorhabdus</taxon>
    </lineage>
</organism>
<sequence>MGVFNKRKIALGVIAAISSVPVFAASDSNDTIVVTTASGFQQKIEDAPASISVVSREQLETKAYRDVTDALKDVPGVLITGGGSSSDISIRGMSSKYTMILVDGKRIDTRNTRPNSDGSGIEQGWLPPLAAIERIEVIRGPMSSLYGSDAMGGVINVITRKAQKEWKTSFRADTILTERKNSGNSHQSSIYAAGPIIDGLLGLKVHGLYSHRNEDKFIGGFNKQEMRNGSATFSLTPDEQNTFDFVAGRYEQDRDSTIGKTRECTPKSCDDNVSRYKRNNYSITHNGNYDFGTINTYIQRDESSNPGRDMKYNETVFNNHSVFMLDNHTVSIGGQYRYEDLRDDGNQLPSASDVNKLTRSSWALVAEDEWQMTNDFALTGGIRMDNDENFGAHWTPRLYGVWHVDEQWTIKGGVSTGYRSPDLRHVAPNWGQATGGRFLKGMILGNSDLKPEKTVSEEISVIWNNQDNFNIGITLFNTDFKDKITEIRDCDKDSAKPCAPINGINYDFISKRENVDKVNMHGVEATMNWDIIEDWSLTANYTYTDSEQKSGDFKGKPLNKTPKHMANATLNWQTLPEMQTWTRVNFRGKTSDYLSRTRMDKGTSSYTFVDIGVSYNLTKELRVLGGVYNVFDKRVTEENHGSVLDGRRYNIGINYDF</sequence>
<dbReference type="STRING" id="230089.VY86_17025"/>
<feature type="domain" description="TonB-dependent receptor plug" evidence="14">
    <location>
        <begin position="44"/>
        <end position="154"/>
    </location>
</feature>
<dbReference type="Gene3D" id="2.170.130.10">
    <property type="entry name" value="TonB-dependent receptor, plug domain"/>
    <property type="match status" value="1"/>
</dbReference>
<dbReference type="Pfam" id="PF07715">
    <property type="entry name" value="Plug"/>
    <property type="match status" value="1"/>
</dbReference>
<dbReference type="NCBIfam" id="NF010038">
    <property type="entry name" value="PRK13513.1"/>
    <property type="match status" value="1"/>
</dbReference>
<dbReference type="AlphaFoldDB" id="A0A0F7LQD9"/>
<reference evidence="15 16" key="1">
    <citation type="journal article" date="2015" name="J. Biotechnol.">
        <title>Complete genome sequence of Photorhabdus temperata subsp. thracensis 39-8(T), an entomopathogenic bacterium for the improved commercial bioinsecticide.</title>
        <authorList>
            <person name="Kwak Y."/>
            <person name="Shin J.H."/>
        </authorList>
    </citation>
    <scope>NUCLEOTIDE SEQUENCE [LARGE SCALE GENOMIC DNA]</scope>
    <source>
        <strain evidence="15 16">DSM 15199</strain>
    </source>
</reference>
<dbReference type="PANTHER" id="PTHR30069">
    <property type="entry name" value="TONB-DEPENDENT OUTER MEMBRANE RECEPTOR"/>
    <property type="match status" value="1"/>
</dbReference>
<dbReference type="Gene3D" id="2.40.170.20">
    <property type="entry name" value="TonB-dependent receptor, beta-barrel domain"/>
    <property type="match status" value="1"/>
</dbReference>
<dbReference type="PROSITE" id="PS52016">
    <property type="entry name" value="TONB_DEPENDENT_REC_3"/>
    <property type="match status" value="1"/>
</dbReference>
<feature type="chain" id="PRO_5002518546" evidence="12">
    <location>
        <begin position="25"/>
        <end position="657"/>
    </location>
</feature>
<dbReference type="PANTHER" id="PTHR30069:SF53">
    <property type="entry name" value="COLICIN I RECEPTOR-RELATED"/>
    <property type="match status" value="1"/>
</dbReference>
<evidence type="ECO:0000256" key="7">
    <source>
        <dbReference type="ARBA" id="ARBA00023077"/>
    </source>
</evidence>
<evidence type="ECO:0000256" key="6">
    <source>
        <dbReference type="ARBA" id="ARBA00023065"/>
    </source>
</evidence>
<reference evidence="16" key="2">
    <citation type="submission" date="2015-03" db="EMBL/GenBank/DDBJ databases">
        <title>Genome sequence of Azospirillum thiophilum strain DSM 21654T.</title>
        <authorList>
            <person name="Kwak Y."/>
            <person name="Shin J.-H."/>
        </authorList>
    </citation>
    <scope>NUCLEOTIDE SEQUENCE [LARGE SCALE GENOMIC DNA]</scope>
    <source>
        <strain evidence="16">DSM 15199</strain>
    </source>
</reference>
<dbReference type="InterPro" id="IPR000531">
    <property type="entry name" value="Beta-barrel_TonB"/>
</dbReference>
<evidence type="ECO:0000256" key="3">
    <source>
        <dbReference type="ARBA" id="ARBA00022452"/>
    </source>
</evidence>
<dbReference type="InterPro" id="IPR039426">
    <property type="entry name" value="TonB-dep_rcpt-like"/>
</dbReference>
<name>A0A0F7LQD9_9GAMM</name>
<feature type="domain" description="TonB-dependent receptor-like beta-barrel" evidence="13">
    <location>
        <begin position="249"/>
        <end position="630"/>
    </location>
</feature>
<protein>
    <submittedName>
        <fullName evidence="15">Outer membrane siderophore receptor</fullName>
    </submittedName>
</protein>
<evidence type="ECO:0000256" key="1">
    <source>
        <dbReference type="ARBA" id="ARBA00004571"/>
    </source>
</evidence>
<dbReference type="CDD" id="cd01347">
    <property type="entry name" value="ligand_gated_channel"/>
    <property type="match status" value="1"/>
</dbReference>
<dbReference type="Proteomes" id="UP000034866">
    <property type="component" value="Chromosome"/>
</dbReference>
<dbReference type="OrthoDB" id="9764669at2"/>
<comment type="similarity">
    <text evidence="10 11">Belongs to the TonB-dependent receptor family.</text>
</comment>
<keyword evidence="8 10" id="KW-0472">Membrane</keyword>
<evidence type="ECO:0000256" key="2">
    <source>
        <dbReference type="ARBA" id="ARBA00022448"/>
    </source>
</evidence>
<keyword evidence="3 10" id="KW-1134">Transmembrane beta strand</keyword>
<evidence type="ECO:0000256" key="10">
    <source>
        <dbReference type="PROSITE-ProRule" id="PRU01360"/>
    </source>
</evidence>
<evidence type="ECO:0000259" key="13">
    <source>
        <dbReference type="Pfam" id="PF00593"/>
    </source>
</evidence>
<dbReference type="PATRIC" id="fig|230089.6.peg.3843"/>
<keyword evidence="16" id="KW-1185">Reference proteome</keyword>
<dbReference type="Pfam" id="PF00593">
    <property type="entry name" value="TonB_dep_Rec_b-barrel"/>
    <property type="match status" value="1"/>
</dbReference>
<dbReference type="GO" id="GO:0044718">
    <property type="term" value="P:siderophore transmembrane transport"/>
    <property type="evidence" value="ECO:0007669"/>
    <property type="project" value="TreeGrafter"/>
</dbReference>
<keyword evidence="7 11" id="KW-0798">TonB box</keyword>
<keyword evidence="4 10" id="KW-0812">Transmembrane</keyword>
<evidence type="ECO:0000259" key="14">
    <source>
        <dbReference type="Pfam" id="PF07715"/>
    </source>
</evidence>
<evidence type="ECO:0000256" key="11">
    <source>
        <dbReference type="RuleBase" id="RU003357"/>
    </source>
</evidence>
<evidence type="ECO:0000256" key="9">
    <source>
        <dbReference type="ARBA" id="ARBA00023237"/>
    </source>
</evidence>
<gene>
    <name evidence="15" type="ORF">VY86_17025</name>
</gene>
<comment type="subcellular location">
    <subcellularLocation>
        <location evidence="1 10">Cell outer membrane</location>
        <topology evidence="1 10">Multi-pass membrane protein</topology>
    </subcellularLocation>
</comment>
<evidence type="ECO:0000256" key="12">
    <source>
        <dbReference type="SAM" id="SignalP"/>
    </source>
</evidence>
<evidence type="ECO:0000313" key="16">
    <source>
        <dbReference type="Proteomes" id="UP000034866"/>
    </source>
</evidence>
<evidence type="ECO:0000256" key="8">
    <source>
        <dbReference type="ARBA" id="ARBA00023136"/>
    </source>
</evidence>
<keyword evidence="2 10" id="KW-0813">Transport</keyword>
<dbReference type="EMBL" id="CP011104">
    <property type="protein sequence ID" value="AKH64785.1"/>
    <property type="molecule type" value="Genomic_DNA"/>
</dbReference>
<evidence type="ECO:0000256" key="4">
    <source>
        <dbReference type="ARBA" id="ARBA00022692"/>
    </source>
</evidence>
<feature type="signal peptide" evidence="12">
    <location>
        <begin position="1"/>
        <end position="24"/>
    </location>
</feature>